<dbReference type="Proteomes" id="UP000002009">
    <property type="component" value="Chromosome 8"/>
</dbReference>
<evidence type="ECO:0000256" key="6">
    <source>
        <dbReference type="ARBA" id="ARBA00023234"/>
    </source>
</evidence>
<dbReference type="EMBL" id="CP001575">
    <property type="protein sequence ID" value="ACO69214.1"/>
    <property type="molecule type" value="Genomic_DNA"/>
</dbReference>
<dbReference type="PANTHER" id="PTHR43651">
    <property type="entry name" value="1,4-ALPHA-GLUCAN-BRANCHING ENZYME"/>
    <property type="match status" value="1"/>
</dbReference>
<dbReference type="eggNOG" id="KOG0470">
    <property type="taxonomic scope" value="Eukaryota"/>
</dbReference>
<dbReference type="CAZy" id="CBM48">
    <property type="family name" value="Carbohydrate-Binding Module Family 48"/>
</dbReference>
<dbReference type="SUPFAM" id="SSF51445">
    <property type="entry name" value="(Trans)glycosidases"/>
    <property type="match status" value="1"/>
</dbReference>
<dbReference type="PIRSF" id="PIRSF000463">
    <property type="entry name" value="GlgB"/>
    <property type="match status" value="1"/>
</dbReference>
<evidence type="ECO:0000313" key="9">
    <source>
        <dbReference type="EMBL" id="ACO69214.1"/>
    </source>
</evidence>
<dbReference type="InterPro" id="IPR017853">
    <property type="entry name" value="GH"/>
</dbReference>
<dbReference type="InterPro" id="IPR013783">
    <property type="entry name" value="Ig-like_fold"/>
</dbReference>
<dbReference type="InterPro" id="IPR006047">
    <property type="entry name" value="GH13_cat_dom"/>
</dbReference>
<dbReference type="Gene3D" id="3.20.20.80">
    <property type="entry name" value="Glycosidases"/>
    <property type="match status" value="1"/>
</dbReference>
<feature type="active site" description="Nucleophile" evidence="7">
    <location>
        <position position="361"/>
    </location>
</feature>
<comment type="subcellular location">
    <subcellularLocation>
        <location evidence="2">Plastid</location>
        <location evidence="2">Amyloplast</location>
    </subcellularLocation>
</comment>
<feature type="domain" description="Glycosyl hydrolase family 13 catalytic" evidence="8">
    <location>
        <begin position="216"/>
        <end position="577"/>
    </location>
</feature>
<dbReference type="PANTHER" id="PTHR43651:SF4">
    <property type="entry name" value="1,4-ALPHA-GLUCAN-BRANCHING ENZYME 3, CHLOROPLASTIC_AMYLOPLASTIC"/>
    <property type="match status" value="1"/>
</dbReference>
<dbReference type="Gene3D" id="2.60.40.10">
    <property type="entry name" value="Immunoglobulins"/>
    <property type="match status" value="1"/>
</dbReference>
<dbReference type="SMART" id="SM00642">
    <property type="entry name" value="Aamy"/>
    <property type="match status" value="1"/>
</dbReference>
<proteinExistence type="inferred from homology"/>
<dbReference type="GeneID" id="8245880"/>
<dbReference type="GO" id="GO:0009501">
    <property type="term" value="C:amyloplast"/>
    <property type="evidence" value="ECO:0007669"/>
    <property type="project" value="UniProtKB-SubCell"/>
</dbReference>
<dbReference type="InterPro" id="IPR037439">
    <property type="entry name" value="Branching_enzy"/>
</dbReference>
<dbReference type="Gene3D" id="2.60.40.1180">
    <property type="entry name" value="Golgi alpha-mannosidase II"/>
    <property type="match status" value="1"/>
</dbReference>
<evidence type="ECO:0000259" key="8">
    <source>
        <dbReference type="SMART" id="SM00642"/>
    </source>
</evidence>
<dbReference type="CDD" id="cd11321">
    <property type="entry name" value="AmyAc_bac_euk_BE"/>
    <property type="match status" value="1"/>
</dbReference>
<reference evidence="9 10" key="1">
    <citation type="journal article" date="2009" name="Science">
        <title>Green evolution and dynamic adaptations revealed by genomes of the marine picoeukaryotes Micromonas.</title>
        <authorList>
            <person name="Worden A.Z."/>
            <person name="Lee J.H."/>
            <person name="Mock T."/>
            <person name="Rouze P."/>
            <person name="Simmons M.P."/>
            <person name="Aerts A.L."/>
            <person name="Allen A.E."/>
            <person name="Cuvelier M.L."/>
            <person name="Derelle E."/>
            <person name="Everett M.V."/>
            <person name="Foulon E."/>
            <person name="Grimwood J."/>
            <person name="Gundlach H."/>
            <person name="Henrissat B."/>
            <person name="Napoli C."/>
            <person name="McDonald S.M."/>
            <person name="Parker M.S."/>
            <person name="Rombauts S."/>
            <person name="Salamov A."/>
            <person name="Von Dassow P."/>
            <person name="Badger J.H."/>
            <person name="Coutinho P.M."/>
            <person name="Demir E."/>
            <person name="Dubchak I."/>
            <person name="Gentemann C."/>
            <person name="Eikrem W."/>
            <person name="Gready J.E."/>
            <person name="John U."/>
            <person name="Lanier W."/>
            <person name="Lindquist E.A."/>
            <person name="Lucas S."/>
            <person name="Mayer K.F."/>
            <person name="Moreau H."/>
            <person name="Not F."/>
            <person name="Otillar R."/>
            <person name="Panaud O."/>
            <person name="Pangilinan J."/>
            <person name="Paulsen I."/>
            <person name="Piegu B."/>
            <person name="Poliakov A."/>
            <person name="Robbens S."/>
            <person name="Schmutz J."/>
            <person name="Toulza E."/>
            <person name="Wyss T."/>
            <person name="Zelensky A."/>
            <person name="Zhou K."/>
            <person name="Armbrust E.V."/>
            <person name="Bhattacharya D."/>
            <person name="Goodenough U.W."/>
            <person name="Van de Peer Y."/>
            <person name="Grigoriev I.V."/>
        </authorList>
    </citation>
    <scope>NUCLEOTIDE SEQUENCE [LARGE SCALE GENOMIC DNA]</scope>
    <source>
        <strain evidence="10">RCC299 / NOUM17</strain>
    </source>
</reference>
<dbReference type="Pfam" id="PF00128">
    <property type="entry name" value="Alpha-amylase"/>
    <property type="match status" value="1"/>
</dbReference>
<evidence type="ECO:0000256" key="5">
    <source>
        <dbReference type="ARBA" id="ARBA00022679"/>
    </source>
</evidence>
<dbReference type="GO" id="GO:0005978">
    <property type="term" value="P:glycogen biosynthetic process"/>
    <property type="evidence" value="ECO:0007669"/>
    <property type="project" value="InterPro"/>
</dbReference>
<keyword evidence="5" id="KW-0808">Transferase</keyword>
<evidence type="ECO:0000256" key="1">
    <source>
        <dbReference type="ARBA" id="ARBA00000826"/>
    </source>
</evidence>
<dbReference type="InParanoid" id="C1FG88"/>
<keyword evidence="6" id="KW-0934">Plastid</keyword>
<dbReference type="OrthoDB" id="196493at2759"/>
<dbReference type="OMA" id="HADNDAC"/>
<evidence type="ECO:0000256" key="7">
    <source>
        <dbReference type="PIRSR" id="PIRSR000463-1"/>
    </source>
</evidence>
<evidence type="ECO:0000256" key="3">
    <source>
        <dbReference type="ARBA" id="ARBA00009000"/>
    </source>
</evidence>
<comment type="catalytic activity">
    <reaction evidence="1">
        <text>Transfers a segment of a (1-&gt;4)-alpha-D-glucan chain to a primary hydroxy group in a similar glucan chain.</text>
        <dbReference type="EC" id="2.4.1.18"/>
    </reaction>
</comment>
<dbReference type="GO" id="GO:0003844">
    <property type="term" value="F:1,4-alpha-glucan branching enzyme activity"/>
    <property type="evidence" value="ECO:0007669"/>
    <property type="project" value="UniProtKB-EC"/>
</dbReference>
<dbReference type="RefSeq" id="XP_002507956.1">
    <property type="nucleotide sequence ID" value="XM_002507910.1"/>
</dbReference>
<name>C1FG88_MICCC</name>
<evidence type="ECO:0000256" key="4">
    <source>
        <dbReference type="ARBA" id="ARBA00012541"/>
    </source>
</evidence>
<dbReference type="CDD" id="cd02854">
    <property type="entry name" value="E_set_GBE_euk_N"/>
    <property type="match status" value="1"/>
</dbReference>
<dbReference type="CAZy" id="GH13">
    <property type="family name" value="Glycoside Hydrolase Family 13"/>
</dbReference>
<keyword evidence="10" id="KW-1185">Reference proteome</keyword>
<dbReference type="AlphaFoldDB" id="C1FG88"/>
<organism evidence="9 10">
    <name type="scientific">Micromonas commoda (strain RCC299 / NOUM17 / CCMP2709)</name>
    <name type="common">Picoplanktonic green alga</name>
    <dbReference type="NCBI Taxonomy" id="296587"/>
    <lineage>
        <taxon>Eukaryota</taxon>
        <taxon>Viridiplantae</taxon>
        <taxon>Chlorophyta</taxon>
        <taxon>Mamiellophyceae</taxon>
        <taxon>Mamiellales</taxon>
        <taxon>Mamiellaceae</taxon>
        <taxon>Micromonas</taxon>
    </lineage>
</organism>
<dbReference type="InterPro" id="IPR004193">
    <property type="entry name" value="Glyco_hydro_13_N"/>
</dbReference>
<dbReference type="InterPro" id="IPR014756">
    <property type="entry name" value="Ig_E-set"/>
</dbReference>
<comment type="similarity">
    <text evidence="3">Belongs to the glycosyl hydrolase 13 family. GlgB subfamily.</text>
</comment>
<dbReference type="EC" id="2.4.1.18" evidence="4"/>
<dbReference type="InterPro" id="IPR006048">
    <property type="entry name" value="A-amylase/branching_C"/>
</dbReference>
<keyword evidence="9" id="KW-0378">Hydrolase</keyword>
<dbReference type="GO" id="GO:0043169">
    <property type="term" value="F:cation binding"/>
    <property type="evidence" value="ECO:0007669"/>
    <property type="project" value="InterPro"/>
</dbReference>
<dbReference type="Pfam" id="PF02922">
    <property type="entry name" value="CBM_48"/>
    <property type="match status" value="1"/>
</dbReference>
<dbReference type="InterPro" id="IPR013780">
    <property type="entry name" value="Glyco_hydro_b"/>
</dbReference>
<accession>C1FG88</accession>
<gene>
    <name evidence="9" type="primary">SBEX</name>
    <name evidence="9" type="ORF">MICPUN_84396</name>
</gene>
<sequence>MIPENETDEEYVTRVRLRPIHGRLALCRNEPSLMPYEHLLYGRYQRFEGRLEEIEKNHGTLQAFAESYKEYGLHPKPDGAPGDVRYVEYAPGAKRLSLMGDFNGWKAWEFEGERDEFGKWTLDVPAAAGLKHGSQVRVVMESHDGRQFDRVPAWIQRIVQCCDEESGETRCYHNGVYHDPPEGERHEWRHEKPRVRPASLRIYEAHVGMSSEETRCGTYREFADDVLPRVKELGYNCVQLMAVADHAYYASFGYQVTNFFAAAHRSGGPEDLKYLVDKCHGMGMQCFMDVVHAHASDNAIDGLNEFDGTGGHLFHEDPWMGWHGLWGTRMFDFGKYETLRFLLSNIRYWSEEFKFDGFRFDGVTAMLYKHRGIHWDFIGGHAEFYGDHADNDACVYLMLANQMLRDDPKFGPAAVTIAEDVSGQTGVCRPVWHGGLGFDLRLSMGPPDHWARLAHEPDFNWSPSRVVGLVTGRNPEPAVSYLESHDQCLVGDKTFAFTLMDAAMYGCMSKSRPEGVHPAVERGVALHKMARLLQLTLGGEAWLNFMGNEFGHPEWVDFPREGNGESFQHARRQWSLRDNDDLFYADLERFDGALMRSDEDCKLLASNRGGFTPTVHHCRDDSGVLAFHVGTNCLVVANLHPHESYPFYRIGSERAGRYELVLDTDAKQFGGWGRIDPEVTKPETEGGPCDWQGTGVCLYLPSRSAQIYRLVDEWDVPEVDQYVYHNDNDLGYAGGYDDEYDTGGGGDDAVWY</sequence>
<evidence type="ECO:0000313" key="10">
    <source>
        <dbReference type="Proteomes" id="UP000002009"/>
    </source>
</evidence>
<dbReference type="SUPFAM" id="SSF81296">
    <property type="entry name" value="E set domains"/>
    <property type="match status" value="1"/>
</dbReference>
<dbReference type="GO" id="GO:0004553">
    <property type="term" value="F:hydrolase activity, hydrolyzing O-glycosyl compounds"/>
    <property type="evidence" value="ECO:0007669"/>
    <property type="project" value="InterPro"/>
</dbReference>
<keyword evidence="6" id="KW-0035">Amyloplast</keyword>
<dbReference type="STRING" id="296587.C1FG88"/>
<evidence type="ECO:0000256" key="2">
    <source>
        <dbReference type="ARBA" id="ARBA00004602"/>
    </source>
</evidence>
<feature type="active site" description="Proton donor" evidence="7">
    <location>
        <position position="419"/>
    </location>
</feature>
<protein>
    <recommendedName>
        <fullName evidence="4">1,4-alpha-glucan branching enzyme</fullName>
        <ecNumber evidence="4">2.4.1.18</ecNumber>
    </recommendedName>
</protein>
<dbReference type="KEGG" id="mis:MICPUN_84396"/>
<dbReference type="Pfam" id="PF02806">
    <property type="entry name" value="Alpha-amylase_C"/>
    <property type="match status" value="1"/>
</dbReference>
<dbReference type="SUPFAM" id="SSF51011">
    <property type="entry name" value="Glycosyl hydrolase domain"/>
    <property type="match status" value="1"/>
</dbReference>